<comment type="similarity">
    <text evidence="2">Belongs to the cation diffusion facilitator (CDF) transporter (TC 2.A.4) family. SLC30A subfamily.</text>
</comment>
<organism evidence="12 13">
    <name type="scientific">Parafrankia irregularis</name>
    <dbReference type="NCBI Taxonomy" id="795642"/>
    <lineage>
        <taxon>Bacteria</taxon>
        <taxon>Bacillati</taxon>
        <taxon>Actinomycetota</taxon>
        <taxon>Actinomycetes</taxon>
        <taxon>Frankiales</taxon>
        <taxon>Frankiaceae</taxon>
        <taxon>Parafrankia</taxon>
    </lineage>
</organism>
<dbReference type="SUPFAM" id="SSF160240">
    <property type="entry name" value="Cation efflux protein cytoplasmic domain-like"/>
    <property type="match status" value="1"/>
</dbReference>
<evidence type="ECO:0000256" key="5">
    <source>
        <dbReference type="ARBA" id="ARBA00022989"/>
    </source>
</evidence>
<dbReference type="RefSeq" id="WP_091270294.1">
    <property type="nucleotide sequence ID" value="NZ_FAOZ01000001.1"/>
</dbReference>
<proteinExistence type="inferred from homology"/>
<dbReference type="GO" id="GO:0005886">
    <property type="term" value="C:plasma membrane"/>
    <property type="evidence" value="ECO:0007669"/>
    <property type="project" value="TreeGrafter"/>
</dbReference>
<dbReference type="AlphaFoldDB" id="A0A0S4QDY5"/>
<dbReference type="PANTHER" id="PTHR11562">
    <property type="entry name" value="CATION EFFLUX PROTEIN/ ZINC TRANSPORTER"/>
    <property type="match status" value="1"/>
</dbReference>
<gene>
    <name evidence="12" type="ORF">Ga0074812_10127</name>
</gene>
<dbReference type="InterPro" id="IPR036837">
    <property type="entry name" value="Cation_efflux_CTD_sf"/>
</dbReference>
<dbReference type="InterPro" id="IPR002524">
    <property type="entry name" value="Cation_efflux"/>
</dbReference>
<keyword evidence="4 9" id="KW-0812">Transmembrane</keyword>
<dbReference type="PANTHER" id="PTHR11562:SF17">
    <property type="entry name" value="RE54080P-RELATED"/>
    <property type="match status" value="1"/>
</dbReference>
<feature type="compositionally biased region" description="Basic and acidic residues" evidence="8">
    <location>
        <begin position="73"/>
        <end position="106"/>
    </location>
</feature>
<dbReference type="Pfam" id="PF01545">
    <property type="entry name" value="Cation_efflux"/>
    <property type="match status" value="1"/>
</dbReference>
<accession>A0A0S4QDY5</accession>
<evidence type="ECO:0000256" key="1">
    <source>
        <dbReference type="ARBA" id="ARBA00004141"/>
    </source>
</evidence>
<keyword evidence="3" id="KW-0813">Transport</keyword>
<reference evidence="13" key="1">
    <citation type="submission" date="2015-11" db="EMBL/GenBank/DDBJ databases">
        <authorList>
            <person name="Varghese N."/>
        </authorList>
    </citation>
    <scope>NUCLEOTIDE SEQUENCE [LARGE SCALE GENOMIC DNA]</scope>
    <source>
        <strain evidence="13">DSM 45899</strain>
    </source>
</reference>
<keyword evidence="13" id="KW-1185">Reference proteome</keyword>
<evidence type="ECO:0000256" key="6">
    <source>
        <dbReference type="ARBA" id="ARBA00023065"/>
    </source>
</evidence>
<dbReference type="Pfam" id="PF16916">
    <property type="entry name" value="ZT_dimer"/>
    <property type="match status" value="1"/>
</dbReference>
<evidence type="ECO:0000256" key="4">
    <source>
        <dbReference type="ARBA" id="ARBA00022692"/>
    </source>
</evidence>
<dbReference type="InterPro" id="IPR027470">
    <property type="entry name" value="Cation_efflux_CTD"/>
</dbReference>
<dbReference type="SUPFAM" id="SSF161111">
    <property type="entry name" value="Cation efflux protein transmembrane domain-like"/>
    <property type="match status" value="1"/>
</dbReference>
<evidence type="ECO:0000256" key="8">
    <source>
        <dbReference type="SAM" id="MobiDB-lite"/>
    </source>
</evidence>
<protein>
    <submittedName>
        <fullName evidence="12">Cobalt-zinc-cadmium efflux system protein</fullName>
    </submittedName>
</protein>
<feature type="transmembrane region" description="Helical" evidence="9">
    <location>
        <begin position="117"/>
        <end position="145"/>
    </location>
</feature>
<dbReference type="GO" id="GO:0005385">
    <property type="term" value="F:zinc ion transmembrane transporter activity"/>
    <property type="evidence" value="ECO:0007669"/>
    <property type="project" value="TreeGrafter"/>
</dbReference>
<feature type="region of interest" description="Disordered" evidence="8">
    <location>
        <begin position="1"/>
        <end position="109"/>
    </location>
</feature>
<keyword evidence="7 9" id="KW-0472">Membrane</keyword>
<evidence type="ECO:0000259" key="10">
    <source>
        <dbReference type="Pfam" id="PF01545"/>
    </source>
</evidence>
<dbReference type="EMBL" id="FAOZ01000001">
    <property type="protein sequence ID" value="CUU53529.1"/>
    <property type="molecule type" value="Genomic_DNA"/>
</dbReference>
<evidence type="ECO:0000313" key="13">
    <source>
        <dbReference type="Proteomes" id="UP000198802"/>
    </source>
</evidence>
<keyword evidence="5 9" id="KW-1133">Transmembrane helix</keyword>
<name>A0A0S4QDY5_9ACTN</name>
<feature type="compositionally biased region" description="Basic residues" evidence="8">
    <location>
        <begin position="63"/>
        <end position="72"/>
    </location>
</feature>
<dbReference type="Gene3D" id="3.30.70.1350">
    <property type="entry name" value="Cation efflux protein, cytoplasmic domain"/>
    <property type="match status" value="1"/>
</dbReference>
<dbReference type="InterPro" id="IPR027469">
    <property type="entry name" value="Cation_efflux_TMD_sf"/>
</dbReference>
<evidence type="ECO:0000256" key="9">
    <source>
        <dbReference type="SAM" id="Phobius"/>
    </source>
</evidence>
<dbReference type="NCBIfam" id="TIGR01297">
    <property type="entry name" value="CDF"/>
    <property type="match status" value="1"/>
</dbReference>
<feature type="transmembrane region" description="Helical" evidence="9">
    <location>
        <begin position="279"/>
        <end position="301"/>
    </location>
</feature>
<feature type="domain" description="Cation efflux protein cytoplasmic" evidence="11">
    <location>
        <begin position="314"/>
        <end position="388"/>
    </location>
</feature>
<evidence type="ECO:0000259" key="11">
    <source>
        <dbReference type="Pfam" id="PF16916"/>
    </source>
</evidence>
<feature type="transmembrane region" description="Helical" evidence="9">
    <location>
        <begin position="218"/>
        <end position="238"/>
    </location>
</feature>
<dbReference type="Gene3D" id="1.20.1510.10">
    <property type="entry name" value="Cation efflux protein transmembrane domain"/>
    <property type="match status" value="1"/>
</dbReference>
<feature type="compositionally biased region" description="Low complexity" evidence="8">
    <location>
        <begin position="26"/>
        <end position="40"/>
    </location>
</feature>
<evidence type="ECO:0000256" key="3">
    <source>
        <dbReference type="ARBA" id="ARBA00022448"/>
    </source>
</evidence>
<feature type="transmembrane region" description="Helical" evidence="9">
    <location>
        <begin position="250"/>
        <end position="273"/>
    </location>
</feature>
<sequence length="419" mass="42903">MSSSDPEARRRRDVHDHVPRQPRGIGAAAPTGLTAPAGLTVPTGLTAPAGGDGATHGGDGHGHGGHTRGFHGHAHDAGGHHADEHHTDEHGVGGHDAHGHGADGRSSRSYTSQARRLAIATAANVAIVIGQGAAGLIVGSVALFADAAHNLADAAGVAFALVALRLARQEPSATRTFGGLRWPVLAAQANAASVLVATTLVCVEAVSRLAHPGRIDGLVVLVVALVAAVGNGLSALLVHERHGDLNTRAAVIHLASDCLVSVAVAGAGLVIWLTDGWYWLDPVLSLVVAALIGVQGLRLLAQTSRVLLEGTPAGLDLAAVHGDMLAVDGVTGVHDMHVWSLSDRVFAASAHIEVAGHPTLEEARTVAGRVKVMLADKYGVEHATVETECEPCAPTGSDPCGVRAVMTRHATRMVPAHRH</sequence>
<dbReference type="Proteomes" id="UP000198802">
    <property type="component" value="Unassembled WGS sequence"/>
</dbReference>
<evidence type="ECO:0000313" key="12">
    <source>
        <dbReference type="EMBL" id="CUU53529.1"/>
    </source>
</evidence>
<dbReference type="InterPro" id="IPR050681">
    <property type="entry name" value="CDF/SLC30A"/>
</dbReference>
<dbReference type="InterPro" id="IPR058533">
    <property type="entry name" value="Cation_efflux_TM"/>
</dbReference>
<comment type="subcellular location">
    <subcellularLocation>
        <location evidence="1">Membrane</location>
        <topology evidence="1">Multi-pass membrane protein</topology>
    </subcellularLocation>
</comment>
<evidence type="ECO:0000256" key="2">
    <source>
        <dbReference type="ARBA" id="ARBA00008873"/>
    </source>
</evidence>
<keyword evidence="6" id="KW-0406">Ion transport</keyword>
<feature type="compositionally biased region" description="Basic and acidic residues" evidence="8">
    <location>
        <begin position="1"/>
        <end position="19"/>
    </location>
</feature>
<feature type="domain" description="Cation efflux protein transmembrane" evidence="10">
    <location>
        <begin position="118"/>
        <end position="308"/>
    </location>
</feature>
<evidence type="ECO:0000256" key="7">
    <source>
        <dbReference type="ARBA" id="ARBA00023136"/>
    </source>
</evidence>